<keyword evidence="1" id="KW-0677">Repeat</keyword>
<dbReference type="RefSeq" id="WP_068207227.1">
    <property type="nucleotide sequence ID" value="NZ_CP013355.1"/>
</dbReference>
<dbReference type="SUPFAM" id="SSF82185">
    <property type="entry name" value="Histone H3 K4-specific methyltransferase SET7/9 N-terminal domain"/>
    <property type="match status" value="1"/>
</dbReference>
<dbReference type="EMBL" id="CP013355">
    <property type="protein sequence ID" value="AMC10787.1"/>
    <property type="molecule type" value="Genomic_DNA"/>
</dbReference>
<dbReference type="Gene3D" id="2.20.110.10">
    <property type="entry name" value="Histone H3 K4-specific methyltransferase SET7/9 N-terminal domain"/>
    <property type="match status" value="1"/>
</dbReference>
<name>A0A0X8G645_9FLAO</name>
<keyword evidence="3" id="KW-1185">Reference proteome</keyword>
<gene>
    <name evidence="2" type="ORF">Lupro_05825</name>
</gene>
<reference evidence="2 3" key="2">
    <citation type="journal article" date="2016" name="Int. J. Syst. Evol. Microbiol.">
        <title>Lutibacter profundi sp. nov., isolated from a deep-sea hydrothermal system on the Arctic Mid-Ocean Ridge and emended description of the genus Lutibacter.</title>
        <authorList>
            <person name="Le Moine Bauer S."/>
            <person name="Roalkvam I."/>
            <person name="Steen I.H."/>
            <person name="Dahle H."/>
        </authorList>
    </citation>
    <scope>NUCLEOTIDE SEQUENCE [LARGE SCALE GENOMIC DNA]</scope>
    <source>
        <strain evidence="2 3">LP1</strain>
    </source>
</reference>
<evidence type="ECO:0000313" key="3">
    <source>
        <dbReference type="Proteomes" id="UP000059672"/>
    </source>
</evidence>
<dbReference type="KEGG" id="lut:Lupro_05825"/>
<dbReference type="STRING" id="1622118.Lupro_05825"/>
<evidence type="ECO:0008006" key="4">
    <source>
        <dbReference type="Google" id="ProtNLM"/>
    </source>
</evidence>
<dbReference type="SMART" id="SM00698">
    <property type="entry name" value="MORN"/>
    <property type="match status" value="2"/>
</dbReference>
<evidence type="ECO:0000313" key="2">
    <source>
        <dbReference type="EMBL" id="AMC10787.1"/>
    </source>
</evidence>
<dbReference type="AlphaFoldDB" id="A0A0X8G645"/>
<sequence>MKNKIALLIFIFFGGIFILFAQKKSDCKVLKKGIQEQYLGKCKKGLAHGKGVAKGINTYKGSFKKGLPNGKGVLTFASGNYYEGQFKNGLMNGKGKLVFKVNGSDSIRIGIWKNDRYIGKAKIPDYSVKWNRGVDRYTFRKVQESDSFVTNKVKIKFMQNGSYNTSISNIRLDSTNGNRIETPNYVGYENITYPFECKLNYTTSNKLKTMTFDVIFAFIINTPGEWELILNN</sequence>
<dbReference type="PANTHER" id="PTHR23084:SF263">
    <property type="entry name" value="MORN REPEAT-CONTAINING PROTEIN 1"/>
    <property type="match status" value="1"/>
</dbReference>
<dbReference type="PANTHER" id="PTHR23084">
    <property type="entry name" value="PHOSPHATIDYLINOSITOL-4-PHOSPHATE 5-KINASE RELATED"/>
    <property type="match status" value="1"/>
</dbReference>
<dbReference type="Proteomes" id="UP000059672">
    <property type="component" value="Chromosome"/>
</dbReference>
<organism evidence="2 3">
    <name type="scientific">Lutibacter profundi</name>
    <dbReference type="NCBI Taxonomy" id="1622118"/>
    <lineage>
        <taxon>Bacteria</taxon>
        <taxon>Pseudomonadati</taxon>
        <taxon>Bacteroidota</taxon>
        <taxon>Flavobacteriia</taxon>
        <taxon>Flavobacteriales</taxon>
        <taxon>Flavobacteriaceae</taxon>
        <taxon>Lutibacter</taxon>
    </lineage>
</organism>
<dbReference type="InterPro" id="IPR003409">
    <property type="entry name" value="MORN"/>
</dbReference>
<proteinExistence type="predicted"/>
<protein>
    <recommendedName>
        <fullName evidence="4">MORN repeat-containing protein</fullName>
    </recommendedName>
</protein>
<dbReference type="Pfam" id="PF02493">
    <property type="entry name" value="MORN"/>
    <property type="match status" value="3"/>
</dbReference>
<evidence type="ECO:0000256" key="1">
    <source>
        <dbReference type="ARBA" id="ARBA00022737"/>
    </source>
</evidence>
<dbReference type="OrthoDB" id="977972at2"/>
<accession>A0A0X8G645</accession>
<reference evidence="3" key="1">
    <citation type="submission" date="2015-12" db="EMBL/GenBank/DDBJ databases">
        <title>Complete genome sequence of Lutibacter profundus strain LP1.</title>
        <authorList>
            <person name="Wissuwa J."/>
            <person name="Le Moine Bauer S."/>
            <person name="Stokke R."/>
            <person name="Dahle H."/>
            <person name="Steen I.H."/>
        </authorList>
    </citation>
    <scope>NUCLEOTIDE SEQUENCE [LARGE SCALE GENOMIC DNA]</scope>
    <source>
        <strain evidence="3">LP1</strain>
    </source>
</reference>